<evidence type="ECO:0000256" key="4">
    <source>
        <dbReference type="ARBA" id="ARBA00022679"/>
    </source>
</evidence>
<evidence type="ECO:0000256" key="1">
    <source>
        <dbReference type="ARBA" id="ARBA00004323"/>
    </source>
</evidence>
<reference evidence="14" key="1">
    <citation type="submission" date="2025-08" db="UniProtKB">
        <authorList>
            <consortium name="RefSeq"/>
        </authorList>
    </citation>
    <scope>IDENTIFICATION</scope>
    <source>
        <tissue evidence="14">Gonad</tissue>
    </source>
</reference>
<dbReference type="GO" id="GO:0003828">
    <property type="term" value="F:alpha-N-acetylneuraminate alpha-2,8-sialyltransferase activity"/>
    <property type="evidence" value="ECO:0007669"/>
    <property type="project" value="TreeGrafter"/>
</dbReference>
<evidence type="ECO:0000256" key="6">
    <source>
        <dbReference type="ARBA" id="ARBA00022968"/>
    </source>
</evidence>
<dbReference type="RefSeq" id="XP_019646553.1">
    <property type="nucleotide sequence ID" value="XM_019790994.1"/>
</dbReference>
<evidence type="ECO:0000313" key="13">
    <source>
        <dbReference type="Proteomes" id="UP000515135"/>
    </source>
</evidence>
<gene>
    <name evidence="14" type="primary">LOC109487047</name>
</gene>
<evidence type="ECO:0000256" key="5">
    <source>
        <dbReference type="ARBA" id="ARBA00022692"/>
    </source>
</evidence>
<sequence>MKRSKCLLLVSVTLNVLFIFKELFFLPVSKELTETKELNCLVERPPDKSTACLNRIAEQNLEETTDNPVSKLGATVAPVWVYNSTAADKFRSKLETCCKGSDDLLVTRYNTRVSTTIQYDAERKSQLKVTPEIWRKFPQKTPFSYKKYASCSVVGNGGLLKGSGCGKDIDSAEFVFRCNMAPIDERFVADVGNKTDFITINPSIVSKRYSLLKTTAMKDKFVKDVSPYGSAYVWMPAFSFRMCTSRSFAVQTTLQEYNSSLHVVFANPNFMLAMNEYWKSNGVKARRISTGLFLASAALSICAEVHLYGFWPFHVNKHNVTLTEHYYDDIPPRKVHNIPEEFAKLRQLHREGILQLRTDSCS</sequence>
<evidence type="ECO:0000256" key="9">
    <source>
        <dbReference type="ARBA" id="ARBA00023136"/>
    </source>
</evidence>
<feature type="disulfide bond" evidence="12">
    <location>
        <begin position="151"/>
        <end position="302"/>
    </location>
</feature>
<protein>
    <submittedName>
        <fullName evidence="14">Alpha-N-acetylneuraminide alpha-2,8-sialyltransferase-like isoform X1</fullName>
    </submittedName>
</protein>
<dbReference type="Pfam" id="PF00777">
    <property type="entry name" value="Glyco_transf_29"/>
    <property type="match status" value="1"/>
</dbReference>
<evidence type="ECO:0000313" key="14">
    <source>
        <dbReference type="RefSeq" id="XP_019646553.1"/>
    </source>
</evidence>
<dbReference type="GeneID" id="109487047"/>
<comment type="similarity">
    <text evidence="2">Belongs to the glycosyltransferase 29 family.</text>
</comment>
<dbReference type="GO" id="GO:0000139">
    <property type="term" value="C:Golgi membrane"/>
    <property type="evidence" value="ECO:0007669"/>
    <property type="project" value="UniProtKB-SubCell"/>
</dbReference>
<keyword evidence="3" id="KW-0328">Glycosyltransferase</keyword>
<evidence type="ECO:0000256" key="10">
    <source>
        <dbReference type="ARBA" id="ARBA00023157"/>
    </source>
</evidence>
<dbReference type="Gene3D" id="3.90.1480.20">
    <property type="entry name" value="Glycosyl transferase family 29"/>
    <property type="match status" value="1"/>
</dbReference>
<keyword evidence="6" id="KW-0735">Signal-anchor</keyword>
<evidence type="ECO:0000256" key="3">
    <source>
        <dbReference type="ARBA" id="ARBA00022676"/>
    </source>
</evidence>
<dbReference type="InterPro" id="IPR050943">
    <property type="entry name" value="Glycosyltr_29_Sialyltrsf"/>
</dbReference>
<dbReference type="PANTHER" id="PTHR11987:SF53">
    <property type="entry name" value="ALPHA-2,8-SIALYLTRANSFERASE 8F-LIKE"/>
    <property type="match status" value="1"/>
</dbReference>
<keyword evidence="10" id="KW-1015">Disulfide bond</keyword>
<keyword evidence="8" id="KW-0333">Golgi apparatus</keyword>
<accession>A0A6P5AAC3</accession>
<dbReference type="PIRSF" id="PIRSF005557">
    <property type="entry name" value="Sialyl_trans"/>
    <property type="match status" value="1"/>
</dbReference>
<proteinExistence type="inferred from homology"/>
<keyword evidence="9" id="KW-0472">Membrane</keyword>
<dbReference type="InterPro" id="IPR001675">
    <property type="entry name" value="Glyco_trans_29"/>
</dbReference>
<name>A0A6P5AAC3_BRABE</name>
<dbReference type="Proteomes" id="UP000515135">
    <property type="component" value="Unplaced"/>
</dbReference>
<evidence type="ECO:0000256" key="12">
    <source>
        <dbReference type="PIRSR" id="PIRSR005557-2"/>
    </source>
</evidence>
<dbReference type="KEGG" id="bbel:109487047"/>
<dbReference type="OrthoDB" id="10264956at2759"/>
<keyword evidence="7" id="KW-1133">Transmembrane helix</keyword>
<dbReference type="InterPro" id="IPR012163">
    <property type="entry name" value="Sialyl_trans"/>
</dbReference>
<evidence type="ECO:0000256" key="2">
    <source>
        <dbReference type="ARBA" id="ARBA00006003"/>
    </source>
</evidence>
<keyword evidence="11" id="KW-0325">Glycoprotein</keyword>
<dbReference type="PANTHER" id="PTHR11987">
    <property type="entry name" value="ALPHA-2,8-SIALYLTRANSFERASE"/>
    <property type="match status" value="1"/>
</dbReference>
<dbReference type="InterPro" id="IPR038578">
    <property type="entry name" value="GT29-like_sf"/>
</dbReference>
<dbReference type="GO" id="GO:0009311">
    <property type="term" value="P:oligosaccharide metabolic process"/>
    <property type="evidence" value="ECO:0007669"/>
    <property type="project" value="TreeGrafter"/>
</dbReference>
<keyword evidence="13" id="KW-1185">Reference proteome</keyword>
<dbReference type="GO" id="GO:0006491">
    <property type="term" value="P:N-glycan processing"/>
    <property type="evidence" value="ECO:0007669"/>
    <property type="project" value="TreeGrafter"/>
</dbReference>
<keyword evidence="5" id="KW-0812">Transmembrane</keyword>
<keyword evidence="4" id="KW-0808">Transferase</keyword>
<evidence type="ECO:0000256" key="8">
    <source>
        <dbReference type="ARBA" id="ARBA00023034"/>
    </source>
</evidence>
<organism evidence="13 14">
    <name type="scientific">Branchiostoma belcheri</name>
    <name type="common">Amphioxus</name>
    <dbReference type="NCBI Taxonomy" id="7741"/>
    <lineage>
        <taxon>Eukaryota</taxon>
        <taxon>Metazoa</taxon>
        <taxon>Chordata</taxon>
        <taxon>Cephalochordata</taxon>
        <taxon>Leptocardii</taxon>
        <taxon>Amphioxiformes</taxon>
        <taxon>Branchiostomatidae</taxon>
        <taxon>Branchiostoma</taxon>
    </lineage>
</organism>
<evidence type="ECO:0000256" key="7">
    <source>
        <dbReference type="ARBA" id="ARBA00022989"/>
    </source>
</evidence>
<dbReference type="AlphaFoldDB" id="A0A6P5AAC3"/>
<comment type="subcellular location">
    <subcellularLocation>
        <location evidence="1">Golgi apparatus membrane</location>
        <topology evidence="1">Single-pass type II membrane protein</topology>
    </subcellularLocation>
</comment>
<evidence type="ECO:0000256" key="11">
    <source>
        <dbReference type="ARBA" id="ARBA00023180"/>
    </source>
</evidence>